<evidence type="ECO:0000313" key="1">
    <source>
        <dbReference type="EMBL" id="GAA5481985.1"/>
    </source>
</evidence>
<dbReference type="EMBL" id="BAABRI010000005">
    <property type="protein sequence ID" value="GAA5481985.1"/>
    <property type="molecule type" value="Genomic_DNA"/>
</dbReference>
<proteinExistence type="predicted"/>
<keyword evidence="2" id="KW-1185">Reference proteome</keyword>
<evidence type="ECO:0000313" key="2">
    <source>
        <dbReference type="Proteomes" id="UP001476282"/>
    </source>
</evidence>
<gene>
    <name evidence="1" type="ORF">Hsar01_01200</name>
</gene>
<comment type="caution">
    <text evidence="1">The sequence shown here is derived from an EMBL/GenBank/DDBJ whole genome shotgun (WGS) entry which is preliminary data.</text>
</comment>
<reference evidence="1 2" key="1">
    <citation type="submission" date="2024-02" db="EMBL/GenBank/DDBJ databases">
        <title>Haloferula sargassicola NBRC 104335.</title>
        <authorList>
            <person name="Ichikawa N."/>
            <person name="Katano-Makiyama Y."/>
            <person name="Hidaka K."/>
        </authorList>
    </citation>
    <scope>NUCLEOTIDE SEQUENCE [LARGE SCALE GENOMIC DNA]</scope>
    <source>
        <strain evidence="1 2">NBRC 104335</strain>
    </source>
</reference>
<protein>
    <submittedName>
        <fullName evidence="1">Uncharacterized protein</fullName>
    </submittedName>
</protein>
<accession>A0ABP9UKD5</accession>
<dbReference type="RefSeq" id="WP_353566125.1">
    <property type="nucleotide sequence ID" value="NZ_BAABRI010000005.1"/>
</dbReference>
<name>A0ABP9UKD5_9BACT</name>
<sequence>MEHHLTLLFLPTLALAGPYPGVAGTTGSGAISKSDPAIVAWAAGHSEIIYGSDVDATWRTPIKATGPAADDVYDIVCLGNGGRITIYFPHPIAAGPGPDFAVFENSFSHTFLELAFVEVSSDGVHFHRFANDSLTASPVGAFGSVDPTNISGFAGKYMQGHGTPFDLADLPADPTLDKQRIIFVRLIDIIGDGNTKDSSGDPIYDPTPTIGSGGFDLDAIAVLHQDDGPFAITRHGFNAGNYRLEWQSNPASSYRVETCTDLEDWKPAATVPASATTGLTDWTTAASNDPKRFWRVIRLAP</sequence>
<dbReference type="Proteomes" id="UP001476282">
    <property type="component" value="Unassembled WGS sequence"/>
</dbReference>
<organism evidence="1 2">
    <name type="scientific">Haloferula sargassicola</name>
    <dbReference type="NCBI Taxonomy" id="490096"/>
    <lineage>
        <taxon>Bacteria</taxon>
        <taxon>Pseudomonadati</taxon>
        <taxon>Verrucomicrobiota</taxon>
        <taxon>Verrucomicrobiia</taxon>
        <taxon>Verrucomicrobiales</taxon>
        <taxon>Verrucomicrobiaceae</taxon>
        <taxon>Haloferula</taxon>
    </lineage>
</organism>